<feature type="region of interest" description="Disordered" evidence="1">
    <location>
        <begin position="1"/>
        <end position="28"/>
    </location>
</feature>
<reference evidence="2" key="1">
    <citation type="submission" date="2020-02" db="EMBL/GenBank/DDBJ databases">
        <authorList>
            <person name="Meier V. D."/>
        </authorList>
    </citation>
    <scope>NUCLEOTIDE SEQUENCE</scope>
    <source>
        <strain evidence="2">AVDCRST_MAG67</strain>
    </source>
</reference>
<feature type="compositionally biased region" description="Basic and acidic residues" evidence="1">
    <location>
        <begin position="1"/>
        <end position="27"/>
    </location>
</feature>
<protein>
    <submittedName>
        <fullName evidence="2">Uncharacterized protein</fullName>
    </submittedName>
</protein>
<evidence type="ECO:0000256" key="1">
    <source>
        <dbReference type="SAM" id="MobiDB-lite"/>
    </source>
</evidence>
<accession>A0A6J4RKT4</accession>
<name>A0A6J4RKT4_9ACTN</name>
<sequence>MNPISEHLREQAAAHRVRAAEHPDDPRYGQSAEALEALADYADAGAERGAFQMRYLLEHHVADGRFAWAEGQCGRSVLQFGFDVPVRSEVELDQFLMDLCDRAKSDAARYIGENEREFDRNDALAIATRFGIDVDRVHGALDAGRRYRQLFVVGIPIEHEIDAAAGDRLAAIDGAIVTPGSQDAYGDAPPLLVKNVPAADADAARERVAQIVGIDPALLGVTDSPRVSK</sequence>
<proteinExistence type="predicted"/>
<dbReference type="AlphaFoldDB" id="A0A6J4RKT4"/>
<dbReference type="EMBL" id="CADCVQ010000001">
    <property type="protein sequence ID" value="CAA9470339.1"/>
    <property type="molecule type" value="Genomic_DNA"/>
</dbReference>
<organism evidence="2">
    <name type="scientific">uncultured Solirubrobacteraceae bacterium</name>
    <dbReference type="NCBI Taxonomy" id="1162706"/>
    <lineage>
        <taxon>Bacteria</taxon>
        <taxon>Bacillati</taxon>
        <taxon>Actinomycetota</taxon>
        <taxon>Thermoleophilia</taxon>
        <taxon>Solirubrobacterales</taxon>
        <taxon>Solirubrobacteraceae</taxon>
        <taxon>environmental samples</taxon>
    </lineage>
</organism>
<evidence type="ECO:0000313" key="2">
    <source>
        <dbReference type="EMBL" id="CAA9470339.1"/>
    </source>
</evidence>
<gene>
    <name evidence="2" type="ORF">AVDCRST_MAG67-153</name>
</gene>